<protein>
    <submittedName>
        <fullName evidence="3">Nicotinamidase-related amidase</fullName>
    </submittedName>
</protein>
<comment type="caution">
    <text evidence="3">The sequence shown here is derived from an EMBL/GenBank/DDBJ whole genome shotgun (WGS) entry which is preliminary data.</text>
</comment>
<dbReference type="SUPFAM" id="SSF52499">
    <property type="entry name" value="Isochorismatase-like hydrolases"/>
    <property type="match status" value="1"/>
</dbReference>
<dbReference type="AlphaFoldDB" id="A0A316AAY1"/>
<evidence type="ECO:0000259" key="2">
    <source>
        <dbReference type="Pfam" id="PF00857"/>
    </source>
</evidence>
<dbReference type="GO" id="GO:0016787">
    <property type="term" value="F:hydrolase activity"/>
    <property type="evidence" value="ECO:0007669"/>
    <property type="project" value="UniProtKB-KW"/>
</dbReference>
<dbReference type="InterPro" id="IPR036380">
    <property type="entry name" value="Isochorismatase-like_sf"/>
</dbReference>
<feature type="domain" description="Isochorismatase-like" evidence="2">
    <location>
        <begin position="12"/>
        <end position="188"/>
    </location>
</feature>
<dbReference type="CDD" id="cd00431">
    <property type="entry name" value="cysteine_hydrolases"/>
    <property type="match status" value="1"/>
</dbReference>
<dbReference type="Pfam" id="PF00857">
    <property type="entry name" value="Isochorismatase"/>
    <property type="match status" value="1"/>
</dbReference>
<dbReference type="Proteomes" id="UP000245469">
    <property type="component" value="Unassembled WGS sequence"/>
</dbReference>
<dbReference type="Gene3D" id="3.40.50.850">
    <property type="entry name" value="Isochorismatase-like"/>
    <property type="match status" value="1"/>
</dbReference>
<name>A0A316AAY1_9ACTN</name>
<accession>A0A316AAY1</accession>
<evidence type="ECO:0000256" key="1">
    <source>
        <dbReference type="ARBA" id="ARBA00022801"/>
    </source>
</evidence>
<dbReference type="OrthoDB" id="3174612at2"/>
<keyword evidence="4" id="KW-1185">Reference proteome</keyword>
<sequence>MTDYTSLNLARCALVVIDVQADFVDGAMPVPGTAELLPVFERLVQAFRAAERPIAHVIRFYEPGGSDVDTVRRASIEAGAVVAAPGTAGSRIPARLTDGHDVELDHRTLVAGGLQHLGPQEVVMFKPRWSAFHRTALQTWLEQHAVDSVVVAGCNLPNCPRATLFDAAARDYRTAVVTDAVSQVTEERLADLRLIGVNLVTTSELEELLSV</sequence>
<dbReference type="PANTHER" id="PTHR43540">
    <property type="entry name" value="PEROXYUREIDOACRYLATE/UREIDOACRYLATE AMIDOHYDROLASE-RELATED"/>
    <property type="match status" value="1"/>
</dbReference>
<dbReference type="PANTHER" id="PTHR43540:SF6">
    <property type="entry name" value="ISOCHORISMATASE-LIKE DOMAIN-CONTAINING PROTEIN"/>
    <property type="match status" value="1"/>
</dbReference>
<keyword evidence="1" id="KW-0378">Hydrolase</keyword>
<dbReference type="InterPro" id="IPR050272">
    <property type="entry name" value="Isochorismatase-like_hydrls"/>
</dbReference>
<dbReference type="InterPro" id="IPR000868">
    <property type="entry name" value="Isochorismatase-like_dom"/>
</dbReference>
<dbReference type="EMBL" id="QGDQ01000005">
    <property type="protein sequence ID" value="PWJ54935.1"/>
    <property type="molecule type" value="Genomic_DNA"/>
</dbReference>
<dbReference type="RefSeq" id="WP_109773441.1">
    <property type="nucleotide sequence ID" value="NZ_QGDQ01000005.1"/>
</dbReference>
<organism evidence="3 4">
    <name type="scientific">Quadrisphaera granulorum</name>
    <dbReference type="NCBI Taxonomy" id="317664"/>
    <lineage>
        <taxon>Bacteria</taxon>
        <taxon>Bacillati</taxon>
        <taxon>Actinomycetota</taxon>
        <taxon>Actinomycetes</taxon>
        <taxon>Kineosporiales</taxon>
        <taxon>Kineosporiaceae</taxon>
        <taxon>Quadrisphaera</taxon>
    </lineage>
</organism>
<evidence type="ECO:0000313" key="4">
    <source>
        <dbReference type="Proteomes" id="UP000245469"/>
    </source>
</evidence>
<gene>
    <name evidence="3" type="ORF">BXY45_105144</name>
</gene>
<proteinExistence type="predicted"/>
<reference evidence="3 4" key="1">
    <citation type="submission" date="2018-03" db="EMBL/GenBank/DDBJ databases">
        <title>Genomic Encyclopedia of Archaeal and Bacterial Type Strains, Phase II (KMG-II): from individual species to whole genera.</title>
        <authorList>
            <person name="Goeker M."/>
        </authorList>
    </citation>
    <scope>NUCLEOTIDE SEQUENCE [LARGE SCALE GENOMIC DNA]</scope>
    <source>
        <strain evidence="3 4">DSM 44889</strain>
    </source>
</reference>
<evidence type="ECO:0000313" key="3">
    <source>
        <dbReference type="EMBL" id="PWJ54935.1"/>
    </source>
</evidence>